<feature type="transmembrane region" description="Helical" evidence="1">
    <location>
        <begin position="45"/>
        <end position="66"/>
    </location>
</feature>
<evidence type="ECO:0000256" key="1">
    <source>
        <dbReference type="SAM" id="Phobius"/>
    </source>
</evidence>
<dbReference type="EMBL" id="NKDB02000001">
    <property type="protein sequence ID" value="RKJ98875.1"/>
    <property type="molecule type" value="Genomic_DNA"/>
</dbReference>
<name>A0A3R7HQW1_9BURK</name>
<protein>
    <submittedName>
        <fullName evidence="2">Uncharacterized protein</fullName>
    </submittedName>
</protein>
<reference evidence="2 3" key="1">
    <citation type="submission" date="2018-09" db="EMBL/GenBank/DDBJ databases">
        <title>Genome comparison of Alicycliphilus sp. BQ1, a polyurethanolytic bacterium, with its closest phylogenetic relatives Alicycliphilus denitrificans BC and K601, unable to attack polyurethane.</title>
        <authorList>
            <person name="Loza-Tavera H."/>
            <person name="Lozano L."/>
            <person name="Cevallos M."/>
            <person name="Maya-Lucas O."/>
            <person name="Garcia-Mena J."/>
            <person name="Hernandez J."/>
        </authorList>
    </citation>
    <scope>NUCLEOTIDE SEQUENCE [LARGE SCALE GENOMIC DNA]</scope>
    <source>
        <strain evidence="2 3">BQ1</strain>
    </source>
</reference>
<gene>
    <name evidence="2" type="ORF">CE154_003760</name>
</gene>
<comment type="caution">
    <text evidence="2">The sequence shown here is derived from an EMBL/GenBank/DDBJ whole genome shotgun (WGS) entry which is preliminary data.</text>
</comment>
<dbReference type="Proteomes" id="UP000216225">
    <property type="component" value="Unassembled WGS sequence"/>
</dbReference>
<evidence type="ECO:0000313" key="3">
    <source>
        <dbReference type="Proteomes" id="UP000216225"/>
    </source>
</evidence>
<keyword evidence="1" id="KW-0812">Transmembrane</keyword>
<accession>A0A3R7HQW1</accession>
<sequence length="67" mass="7671">MLGLYIMAWGCVFLASYFFGHKSFFLRALVWVCEHASYPRTRKMAFFYFLLAFGLGFMALLAGLGLT</sequence>
<dbReference type="AlphaFoldDB" id="A0A3R7HQW1"/>
<organism evidence="2 3">
    <name type="scientific">Alicycliphilus denitrificans</name>
    <dbReference type="NCBI Taxonomy" id="179636"/>
    <lineage>
        <taxon>Bacteria</taxon>
        <taxon>Pseudomonadati</taxon>
        <taxon>Pseudomonadota</taxon>
        <taxon>Betaproteobacteria</taxon>
        <taxon>Burkholderiales</taxon>
        <taxon>Comamonadaceae</taxon>
        <taxon>Alicycliphilus</taxon>
    </lineage>
</organism>
<evidence type="ECO:0000313" key="2">
    <source>
        <dbReference type="EMBL" id="RKJ98875.1"/>
    </source>
</evidence>
<keyword evidence="1" id="KW-0472">Membrane</keyword>
<keyword evidence="1" id="KW-1133">Transmembrane helix</keyword>
<proteinExistence type="predicted"/>
<feature type="transmembrane region" description="Helical" evidence="1">
    <location>
        <begin position="6"/>
        <end position="33"/>
    </location>
</feature>